<sequence length="55" mass="6311">MRLKLVCGTLMKKKMEKGTTVLCYNMAVVYFDNEECHSRVLLWVPLCSQQGLSIT</sequence>
<accession>A0A6A4R7C2</accession>
<proteinExistence type="predicted"/>
<keyword evidence="2" id="KW-1185">Reference proteome</keyword>
<organism evidence="1 2">
    <name type="scientific">Lupinus albus</name>
    <name type="common">White lupine</name>
    <name type="synonym">Lupinus termis</name>
    <dbReference type="NCBI Taxonomy" id="3870"/>
    <lineage>
        <taxon>Eukaryota</taxon>
        <taxon>Viridiplantae</taxon>
        <taxon>Streptophyta</taxon>
        <taxon>Embryophyta</taxon>
        <taxon>Tracheophyta</taxon>
        <taxon>Spermatophyta</taxon>
        <taxon>Magnoliopsida</taxon>
        <taxon>eudicotyledons</taxon>
        <taxon>Gunneridae</taxon>
        <taxon>Pentapetalae</taxon>
        <taxon>rosids</taxon>
        <taxon>fabids</taxon>
        <taxon>Fabales</taxon>
        <taxon>Fabaceae</taxon>
        <taxon>Papilionoideae</taxon>
        <taxon>50 kb inversion clade</taxon>
        <taxon>genistoids sensu lato</taxon>
        <taxon>core genistoids</taxon>
        <taxon>Genisteae</taxon>
        <taxon>Lupinus</taxon>
    </lineage>
</organism>
<comment type="caution">
    <text evidence="1">The sequence shown here is derived from an EMBL/GenBank/DDBJ whole genome shotgun (WGS) entry which is preliminary data.</text>
</comment>
<evidence type="ECO:0000313" key="1">
    <source>
        <dbReference type="EMBL" id="KAE9621917.1"/>
    </source>
</evidence>
<dbReference type="EMBL" id="WOCE01000001">
    <property type="protein sequence ID" value="KAE9621917.1"/>
    <property type="molecule type" value="Genomic_DNA"/>
</dbReference>
<name>A0A6A4R7C2_LUPAL</name>
<dbReference type="AlphaFoldDB" id="A0A6A4R7C2"/>
<gene>
    <name evidence="1" type="ORF">Lalb_Chr01g0019831</name>
</gene>
<protein>
    <submittedName>
        <fullName evidence="1">Uncharacterized protein</fullName>
    </submittedName>
</protein>
<dbReference type="Proteomes" id="UP000447434">
    <property type="component" value="Chromosome 1"/>
</dbReference>
<evidence type="ECO:0000313" key="2">
    <source>
        <dbReference type="Proteomes" id="UP000447434"/>
    </source>
</evidence>
<reference evidence="2" key="1">
    <citation type="journal article" date="2020" name="Nat. Commun.">
        <title>Genome sequence of the cluster root forming white lupin.</title>
        <authorList>
            <person name="Hufnagel B."/>
            <person name="Marques A."/>
            <person name="Soriano A."/>
            <person name="Marques L."/>
            <person name="Divol F."/>
            <person name="Doumas P."/>
            <person name="Sallet E."/>
            <person name="Mancinotti D."/>
            <person name="Carrere S."/>
            <person name="Marande W."/>
            <person name="Arribat S."/>
            <person name="Keller J."/>
            <person name="Huneau C."/>
            <person name="Blein T."/>
            <person name="Aime D."/>
            <person name="Laguerre M."/>
            <person name="Taylor J."/>
            <person name="Schubert V."/>
            <person name="Nelson M."/>
            <person name="Geu-Flores F."/>
            <person name="Crespi M."/>
            <person name="Gallardo-Guerrero K."/>
            <person name="Delaux P.-M."/>
            <person name="Salse J."/>
            <person name="Berges H."/>
            <person name="Guyot R."/>
            <person name="Gouzy J."/>
            <person name="Peret B."/>
        </authorList>
    </citation>
    <scope>NUCLEOTIDE SEQUENCE [LARGE SCALE GENOMIC DNA]</scope>
    <source>
        <strain evidence="2">cv. Amiga</strain>
    </source>
</reference>